<dbReference type="InterPro" id="IPR036249">
    <property type="entry name" value="Thioredoxin-like_sf"/>
</dbReference>
<evidence type="ECO:0000313" key="3">
    <source>
        <dbReference type="Proteomes" id="UP001324427"/>
    </source>
</evidence>
<sequence>MLDLVARRAQALRAVRVTPPWTTIAQRTFAVTRAQAKNRIYPTTIRREEELQTLTLMSASSRVPLITMWTTNWCQSCKVVSPLMRELIEKDGIGEAEGGVAYVEVEMDSPDLGGVGGLALRYGINSMPTLLAFDRQEPQLETKVSRLDDLKSKAFLKKWIQTEAARHGSGGAGGSFMGLFGR</sequence>
<dbReference type="SUPFAM" id="SSF52833">
    <property type="entry name" value="Thioredoxin-like"/>
    <property type="match status" value="1"/>
</dbReference>
<proteinExistence type="predicted"/>
<dbReference type="PROSITE" id="PS51352">
    <property type="entry name" value="THIOREDOXIN_2"/>
    <property type="match status" value="1"/>
</dbReference>
<comment type="caution">
    <text evidence="2">The sequence shown here is derived from an EMBL/GenBank/DDBJ whole genome shotgun (WGS) entry which is preliminary data.</text>
</comment>
<dbReference type="CDD" id="cd02947">
    <property type="entry name" value="TRX_family"/>
    <property type="match status" value="1"/>
</dbReference>
<name>A0AAV9JZY9_9PEZI</name>
<evidence type="ECO:0000313" key="2">
    <source>
        <dbReference type="EMBL" id="KAK4550686.1"/>
    </source>
</evidence>
<evidence type="ECO:0000259" key="1">
    <source>
        <dbReference type="PROSITE" id="PS51352"/>
    </source>
</evidence>
<reference evidence="2 3" key="1">
    <citation type="submission" date="2021-11" db="EMBL/GenBank/DDBJ databases">
        <title>Black yeast isolated from Biological Soil Crust.</title>
        <authorList>
            <person name="Kurbessoian T."/>
        </authorList>
    </citation>
    <scope>NUCLEOTIDE SEQUENCE [LARGE SCALE GENOMIC DNA]</scope>
    <source>
        <strain evidence="2 3">CCFEE 5522</strain>
    </source>
</reference>
<dbReference type="Proteomes" id="UP001324427">
    <property type="component" value="Unassembled WGS sequence"/>
</dbReference>
<dbReference type="AlphaFoldDB" id="A0AAV9JZY9"/>
<dbReference type="EMBL" id="JAVFHQ010000001">
    <property type="protein sequence ID" value="KAK4550686.1"/>
    <property type="molecule type" value="Genomic_DNA"/>
</dbReference>
<dbReference type="Gene3D" id="3.40.30.10">
    <property type="entry name" value="Glutaredoxin"/>
    <property type="match status" value="1"/>
</dbReference>
<dbReference type="InterPro" id="IPR013766">
    <property type="entry name" value="Thioredoxin_domain"/>
</dbReference>
<keyword evidence="3" id="KW-1185">Reference proteome</keyword>
<feature type="domain" description="Thioredoxin" evidence="1">
    <location>
        <begin position="30"/>
        <end position="165"/>
    </location>
</feature>
<gene>
    <name evidence="2" type="ORF">LTR36_000265</name>
</gene>
<dbReference type="Pfam" id="PF00085">
    <property type="entry name" value="Thioredoxin"/>
    <property type="match status" value="1"/>
</dbReference>
<accession>A0AAV9JZY9</accession>
<protein>
    <recommendedName>
        <fullName evidence="1">Thioredoxin domain-containing protein</fullName>
    </recommendedName>
</protein>
<organism evidence="2 3">
    <name type="scientific">Oleoguttula mirabilis</name>
    <dbReference type="NCBI Taxonomy" id="1507867"/>
    <lineage>
        <taxon>Eukaryota</taxon>
        <taxon>Fungi</taxon>
        <taxon>Dikarya</taxon>
        <taxon>Ascomycota</taxon>
        <taxon>Pezizomycotina</taxon>
        <taxon>Dothideomycetes</taxon>
        <taxon>Dothideomycetidae</taxon>
        <taxon>Mycosphaerellales</taxon>
        <taxon>Teratosphaeriaceae</taxon>
        <taxon>Oleoguttula</taxon>
    </lineage>
</organism>